<dbReference type="EMBL" id="VJON01000015">
    <property type="protein sequence ID" value="TSE34699.1"/>
    <property type="molecule type" value="Genomic_DNA"/>
</dbReference>
<keyword evidence="8 10" id="KW-0472">Membrane</keyword>
<dbReference type="GO" id="GO:0005886">
    <property type="term" value="C:plasma membrane"/>
    <property type="evidence" value="ECO:0007669"/>
    <property type="project" value="UniProtKB-SubCell"/>
</dbReference>
<keyword evidence="13" id="KW-1185">Reference proteome</keyword>
<evidence type="ECO:0000313" key="13">
    <source>
        <dbReference type="Proteomes" id="UP000318294"/>
    </source>
</evidence>
<evidence type="ECO:0000256" key="9">
    <source>
        <dbReference type="ARBA" id="ARBA00023244"/>
    </source>
</evidence>
<dbReference type="RefSeq" id="WP_144328171.1">
    <property type="nucleotide sequence ID" value="NZ_VJON01000015.1"/>
</dbReference>
<comment type="caution">
    <text evidence="12">The sequence shown here is derived from an EMBL/GenBank/DDBJ whole genome shotgun (WGS) entry which is preliminary data.</text>
</comment>
<dbReference type="InterPro" id="IPR011990">
    <property type="entry name" value="TPR-like_helical_dom_sf"/>
</dbReference>
<feature type="transmembrane region" description="Helical" evidence="10">
    <location>
        <begin position="41"/>
        <end position="59"/>
    </location>
</feature>
<dbReference type="GO" id="GO:0042168">
    <property type="term" value="P:heme metabolic process"/>
    <property type="evidence" value="ECO:0007669"/>
    <property type="project" value="InterPro"/>
</dbReference>
<keyword evidence="4" id="KW-1003">Cell membrane</keyword>
<dbReference type="OrthoDB" id="9151794at2"/>
<name>A0A554XG05_9BURK</name>
<gene>
    <name evidence="12" type="ORF">Tchar_01203</name>
</gene>
<keyword evidence="6 10" id="KW-0812">Transmembrane</keyword>
<evidence type="ECO:0000259" key="11">
    <source>
        <dbReference type="Pfam" id="PF07219"/>
    </source>
</evidence>
<comment type="function">
    <text evidence="1">Involved in a late step of protoheme IX synthesis.</text>
</comment>
<evidence type="ECO:0000256" key="5">
    <source>
        <dbReference type="ARBA" id="ARBA00022519"/>
    </source>
</evidence>
<keyword evidence="5" id="KW-0997">Cell inner membrane</keyword>
<evidence type="ECO:0000256" key="4">
    <source>
        <dbReference type="ARBA" id="ARBA00022475"/>
    </source>
</evidence>
<evidence type="ECO:0000313" key="12">
    <source>
        <dbReference type="EMBL" id="TSE34699.1"/>
    </source>
</evidence>
<organism evidence="12 13">
    <name type="scientific">Tepidimonas charontis</name>
    <dbReference type="NCBI Taxonomy" id="2267262"/>
    <lineage>
        <taxon>Bacteria</taxon>
        <taxon>Pseudomonadati</taxon>
        <taxon>Pseudomonadota</taxon>
        <taxon>Betaproteobacteria</taxon>
        <taxon>Burkholderiales</taxon>
        <taxon>Tepidimonas</taxon>
    </lineage>
</organism>
<dbReference type="SUPFAM" id="SSF48452">
    <property type="entry name" value="TPR-like"/>
    <property type="match status" value="1"/>
</dbReference>
<evidence type="ECO:0000256" key="2">
    <source>
        <dbReference type="ARBA" id="ARBA00004429"/>
    </source>
</evidence>
<evidence type="ECO:0000256" key="8">
    <source>
        <dbReference type="ARBA" id="ARBA00023136"/>
    </source>
</evidence>
<dbReference type="InterPro" id="IPR010817">
    <property type="entry name" value="HemY_N"/>
</dbReference>
<accession>A0A554XG05</accession>
<dbReference type="InterPro" id="IPR005254">
    <property type="entry name" value="Heme_biosyn_assoc_TPR_pro"/>
</dbReference>
<dbReference type="Pfam" id="PF07219">
    <property type="entry name" value="HemY_N"/>
    <property type="match status" value="1"/>
</dbReference>
<dbReference type="NCBIfam" id="TIGR00540">
    <property type="entry name" value="TPR_hemY_coli"/>
    <property type="match status" value="1"/>
</dbReference>
<sequence length="424" mass="46868">MKAIVGWLFWVALAVMAALLMGDNPATVTLFWPPWRLDVSFNLVLISVVALFVLGYAAWRGVAALRALPARASRWRARQHERATVGLVLQAWGYGLGGRFVRAQTAAREAIARLQADGAGDLPYADTLWVLAHLIAAESAQQLGQRDWRDTWIAAATDAKRAHTAPEAREGALLRAAEWALQAGDAEQAARWLGELPQGAARRIQAVRLRLRLAQLRRDRREALELARLLAKHRAFSEDAADTVLRGIWLDALREARDVAALAAVWRSLQGVQRRDAARALALLEQAQRLLDDGALPADGPLPEVLDEAIRVAWAGYATLSPMQRCRAVAAVEPWLSRLDAPWLSRLEEAQQRDPADAALQYLAAQAYRAHGLWGKAQSLLQQAVRALPDRVLRRRAWCALAELAEQRGDEKTACAAWREAARV</sequence>
<keyword evidence="9" id="KW-0627">Porphyrin biosynthesis</keyword>
<dbReference type="GO" id="GO:0006779">
    <property type="term" value="P:porphyrin-containing compound biosynthetic process"/>
    <property type="evidence" value="ECO:0007669"/>
    <property type="project" value="UniProtKB-KW"/>
</dbReference>
<evidence type="ECO:0000256" key="7">
    <source>
        <dbReference type="ARBA" id="ARBA00022989"/>
    </source>
</evidence>
<evidence type="ECO:0000256" key="10">
    <source>
        <dbReference type="SAM" id="Phobius"/>
    </source>
</evidence>
<comment type="pathway">
    <text evidence="3">Porphyrin-containing compound metabolism; protoheme biosynthesis.</text>
</comment>
<keyword evidence="7 10" id="KW-1133">Transmembrane helix</keyword>
<dbReference type="Gene3D" id="1.25.40.10">
    <property type="entry name" value="Tetratricopeptide repeat domain"/>
    <property type="match status" value="1"/>
</dbReference>
<comment type="subcellular location">
    <subcellularLocation>
        <location evidence="2">Cell inner membrane</location>
        <topology evidence="2">Multi-pass membrane protein</topology>
    </subcellularLocation>
</comment>
<dbReference type="Proteomes" id="UP000318294">
    <property type="component" value="Unassembled WGS sequence"/>
</dbReference>
<dbReference type="AlphaFoldDB" id="A0A554XG05"/>
<evidence type="ECO:0000256" key="1">
    <source>
        <dbReference type="ARBA" id="ARBA00002962"/>
    </source>
</evidence>
<protein>
    <submittedName>
        <fullName evidence="12">Heme biosynthesis-associated TPR protein</fullName>
    </submittedName>
</protein>
<evidence type="ECO:0000256" key="6">
    <source>
        <dbReference type="ARBA" id="ARBA00022692"/>
    </source>
</evidence>
<dbReference type="UniPathway" id="UPA00252"/>
<reference evidence="12 13" key="1">
    <citation type="submission" date="2019-07" db="EMBL/GenBank/DDBJ databases">
        <title>Tepidimonas charontis SPSP-6 draft genome.</title>
        <authorList>
            <person name="Da Costa M.S."/>
            <person name="Froufe H.J.C."/>
            <person name="Egas C."/>
            <person name="Albuquerque L."/>
        </authorList>
    </citation>
    <scope>NUCLEOTIDE SEQUENCE [LARGE SCALE GENOMIC DNA]</scope>
    <source>
        <strain evidence="12 13">SPSP-6</strain>
    </source>
</reference>
<evidence type="ECO:0000256" key="3">
    <source>
        <dbReference type="ARBA" id="ARBA00004744"/>
    </source>
</evidence>
<feature type="domain" description="HemY N-terminal" evidence="11">
    <location>
        <begin position="27"/>
        <end position="144"/>
    </location>
</feature>
<proteinExistence type="predicted"/>